<accession>A0AB36B6P3</accession>
<reference evidence="2" key="1">
    <citation type="journal article" date="2019" name="Nat. Med.">
        <title>A library of human gut bacterial isolates paired with longitudinal multiomics data enables mechanistic microbiome research.</title>
        <authorList>
            <person name="Poyet M."/>
            <person name="Groussin M."/>
            <person name="Gibbons S.M."/>
            <person name="Avila-Pacheco J."/>
            <person name="Jiang X."/>
            <person name="Kearney S.M."/>
            <person name="Perrotta A.R."/>
            <person name="Berdy B."/>
            <person name="Zhao S."/>
            <person name="Lieberman T.D."/>
            <person name="Swanson P.K."/>
            <person name="Smith M."/>
            <person name="Roesemann S."/>
            <person name="Alexander J.E."/>
            <person name="Rich S.A."/>
            <person name="Livny J."/>
            <person name="Vlamakis H."/>
            <person name="Clish C."/>
            <person name="Bullock K."/>
            <person name="Deik A."/>
            <person name="Scott J."/>
            <person name="Pierce K.A."/>
            <person name="Xavier R.J."/>
            <person name="Alm E.J."/>
        </authorList>
    </citation>
    <scope>NUCLEOTIDE SEQUENCE</scope>
    <source>
        <strain evidence="2">BIOML-A12</strain>
    </source>
</reference>
<organism evidence="2 3">
    <name type="scientific">Clostridium innocuum</name>
    <dbReference type="NCBI Taxonomy" id="1522"/>
    <lineage>
        <taxon>Bacteria</taxon>
        <taxon>Bacillati</taxon>
        <taxon>Bacillota</taxon>
        <taxon>Clostridia</taxon>
        <taxon>Eubacteriales</taxon>
        <taxon>Clostridiaceae</taxon>
        <taxon>Clostridium</taxon>
    </lineage>
</organism>
<evidence type="ECO:0008006" key="4">
    <source>
        <dbReference type="Google" id="ProtNLM"/>
    </source>
</evidence>
<evidence type="ECO:0000256" key="1">
    <source>
        <dbReference type="ARBA" id="ARBA00008525"/>
    </source>
</evidence>
<comment type="similarity">
    <text evidence="1">Belongs to the UPF0167 family.</text>
</comment>
<evidence type="ECO:0000313" key="2">
    <source>
        <dbReference type="EMBL" id="MZH56060.1"/>
    </source>
</evidence>
<name>A0AB36B6P3_CLOIN</name>
<dbReference type="AlphaFoldDB" id="A0AB36B6P3"/>
<proteinExistence type="inferred from homology"/>
<dbReference type="InterPro" id="IPR005363">
    <property type="entry name" value="UPF0167"/>
</dbReference>
<dbReference type="RefSeq" id="WP_161129157.1">
    <property type="nucleotide sequence ID" value="NZ_WWTM01000027.1"/>
</dbReference>
<dbReference type="Pfam" id="PF03691">
    <property type="entry name" value="UPF0167"/>
    <property type="match status" value="1"/>
</dbReference>
<dbReference type="EMBL" id="WWTN01000014">
    <property type="protein sequence ID" value="MZH56060.1"/>
    <property type="molecule type" value="Genomic_DNA"/>
</dbReference>
<gene>
    <name evidence="2" type="ORF">GT664_09905</name>
</gene>
<sequence length="287" mass="33146">MNDYLQLYIERKKQFETSDGNKESVLRLYELKDALEKINSKDAKEILVNVYDLLNYKKDAYDLLMSISDPSNVKIKKRLGKMKIYAENWKNEFAIPKPKTKEDIEKEQEKLTELGIPTFKYHPNPLATKAFEESKEGLVCDCCGGVTHIYYKTPFYSIDDVECLCPTCIANGNAATKFNGSFQDDLSIEEGVDDLDKIDELIHRTPGYCGWQQEYWRVHCGDFCAYLGYVGASELKALGIMEEVLDDLIWDDEQKQMIKESVNGGHLQCYLFKCLHCGKHLVWMDYD</sequence>
<comment type="caution">
    <text evidence="2">The sequence shown here is derived from an EMBL/GenBank/DDBJ whole genome shotgun (WGS) entry which is preliminary data.</text>
</comment>
<dbReference type="Proteomes" id="UP000604383">
    <property type="component" value="Unassembled WGS sequence"/>
</dbReference>
<evidence type="ECO:0000313" key="3">
    <source>
        <dbReference type="Proteomes" id="UP000604383"/>
    </source>
</evidence>
<protein>
    <recommendedName>
        <fullName evidence="4">CbrC family protein</fullName>
    </recommendedName>
</protein>